<evidence type="ECO:0000313" key="1">
    <source>
        <dbReference type="EMBL" id="CRL65457.1"/>
    </source>
</evidence>
<dbReference type="AlphaFoldDB" id="A0A0G4QHG6"/>
<organism evidence="1 2">
    <name type="scientific">Proteus penneri</name>
    <dbReference type="NCBI Taxonomy" id="102862"/>
    <lineage>
        <taxon>Bacteria</taxon>
        <taxon>Pseudomonadati</taxon>
        <taxon>Pseudomonadota</taxon>
        <taxon>Gammaproteobacteria</taxon>
        <taxon>Enterobacterales</taxon>
        <taxon>Morganellaceae</taxon>
        <taxon>Proteus</taxon>
    </lineage>
</organism>
<evidence type="ECO:0000313" key="2">
    <source>
        <dbReference type="Proteomes" id="UP000183920"/>
    </source>
</evidence>
<dbReference type="EMBL" id="CVRY01000009">
    <property type="protein sequence ID" value="CRL65457.1"/>
    <property type="molecule type" value="Genomic_DNA"/>
</dbReference>
<proteinExistence type="predicted"/>
<sequence length="70" mass="8088">MYHHYYVHTSTDNHGDYEVHQDGCDHMPNASNRQYLGYFTSCTQAVSQAKANGYRTADGCYWCCRECHTS</sequence>
<dbReference type="Proteomes" id="UP000183920">
    <property type="component" value="Unassembled WGS sequence"/>
</dbReference>
<dbReference type="RefSeq" id="WP_072065160.1">
    <property type="nucleotide sequence ID" value="NZ_CVRY01000009.1"/>
</dbReference>
<gene>
    <name evidence="1" type="ORF">BN1804_03512</name>
</gene>
<protein>
    <submittedName>
        <fullName evidence="1">Uncharacterized protein</fullName>
    </submittedName>
</protein>
<accession>A0A0G4QHG6</accession>
<reference evidence="2" key="1">
    <citation type="submission" date="2015-06" db="EMBL/GenBank/DDBJ databases">
        <authorList>
            <person name="Urmite Genomes"/>
        </authorList>
    </citation>
    <scope>NUCLEOTIDE SEQUENCE [LARGE SCALE GENOMIC DNA]</scope>
    <source>
        <strain evidence="2">CSUR P1867</strain>
    </source>
</reference>
<name>A0A0G4QHG6_9GAMM</name>